<evidence type="ECO:0000313" key="4">
    <source>
        <dbReference type="Proteomes" id="UP000775213"/>
    </source>
</evidence>
<keyword evidence="4" id="KW-1185">Reference proteome</keyword>
<feature type="repeat" description="PPR" evidence="2">
    <location>
        <begin position="188"/>
        <end position="222"/>
    </location>
</feature>
<comment type="caution">
    <text evidence="3">The sequence shown here is derived from an EMBL/GenBank/DDBJ whole genome shotgun (WGS) entry which is preliminary data.</text>
</comment>
<dbReference type="Proteomes" id="UP000775213">
    <property type="component" value="Unassembled WGS sequence"/>
</dbReference>
<reference evidence="3 4" key="1">
    <citation type="journal article" date="2021" name="Hortic Res">
        <title>Chromosome-scale assembly of the Dendrobium chrysotoxum genome enhances the understanding of orchid evolution.</title>
        <authorList>
            <person name="Zhang Y."/>
            <person name="Zhang G.Q."/>
            <person name="Zhang D."/>
            <person name="Liu X.D."/>
            <person name="Xu X.Y."/>
            <person name="Sun W.H."/>
            <person name="Yu X."/>
            <person name="Zhu X."/>
            <person name="Wang Z.W."/>
            <person name="Zhao X."/>
            <person name="Zhong W.Y."/>
            <person name="Chen H."/>
            <person name="Yin W.L."/>
            <person name="Huang T."/>
            <person name="Niu S.C."/>
            <person name="Liu Z.J."/>
        </authorList>
    </citation>
    <scope>NUCLEOTIDE SEQUENCE [LARGE SCALE GENOMIC DNA]</scope>
    <source>
        <strain evidence="3">Lindl</strain>
    </source>
</reference>
<organism evidence="3 4">
    <name type="scientific">Dendrobium chrysotoxum</name>
    <name type="common">Orchid</name>
    <dbReference type="NCBI Taxonomy" id="161865"/>
    <lineage>
        <taxon>Eukaryota</taxon>
        <taxon>Viridiplantae</taxon>
        <taxon>Streptophyta</taxon>
        <taxon>Embryophyta</taxon>
        <taxon>Tracheophyta</taxon>
        <taxon>Spermatophyta</taxon>
        <taxon>Magnoliopsida</taxon>
        <taxon>Liliopsida</taxon>
        <taxon>Asparagales</taxon>
        <taxon>Orchidaceae</taxon>
        <taxon>Epidendroideae</taxon>
        <taxon>Malaxideae</taxon>
        <taxon>Dendrobiinae</taxon>
        <taxon>Dendrobium</taxon>
    </lineage>
</organism>
<dbReference type="EMBL" id="JAGFBR010000005">
    <property type="protein sequence ID" value="KAH0467102.1"/>
    <property type="molecule type" value="Genomic_DNA"/>
</dbReference>
<dbReference type="InterPro" id="IPR046848">
    <property type="entry name" value="E_motif"/>
</dbReference>
<dbReference type="FunFam" id="1.25.40.10:FF:001236">
    <property type="entry name" value="Pentatricopeptide repeat-containing protein At3g28660"/>
    <property type="match status" value="1"/>
</dbReference>
<evidence type="ECO:0008006" key="5">
    <source>
        <dbReference type="Google" id="ProtNLM"/>
    </source>
</evidence>
<dbReference type="InterPro" id="IPR002885">
    <property type="entry name" value="PPR_rpt"/>
</dbReference>
<dbReference type="Pfam" id="PF20431">
    <property type="entry name" value="E_motif"/>
    <property type="match status" value="1"/>
</dbReference>
<accession>A0AAV7HGV4</accession>
<dbReference type="GO" id="GO:0009451">
    <property type="term" value="P:RNA modification"/>
    <property type="evidence" value="ECO:0007669"/>
    <property type="project" value="InterPro"/>
</dbReference>
<dbReference type="GO" id="GO:0003723">
    <property type="term" value="F:RNA binding"/>
    <property type="evidence" value="ECO:0007669"/>
    <property type="project" value="InterPro"/>
</dbReference>
<dbReference type="NCBIfam" id="TIGR00756">
    <property type="entry name" value="PPR"/>
    <property type="match status" value="2"/>
</dbReference>
<dbReference type="PANTHER" id="PTHR47926:SF437">
    <property type="entry name" value="PENTACOTRIPEPTIDE-REPEAT REGION OF PRORP DOMAIN-CONTAINING PROTEIN"/>
    <property type="match status" value="1"/>
</dbReference>
<evidence type="ECO:0000256" key="2">
    <source>
        <dbReference type="PROSITE-ProRule" id="PRU00708"/>
    </source>
</evidence>
<keyword evidence="1" id="KW-0677">Repeat</keyword>
<dbReference type="PROSITE" id="PS51375">
    <property type="entry name" value="PPR"/>
    <property type="match status" value="2"/>
</dbReference>
<protein>
    <recommendedName>
        <fullName evidence="5">Pentatricopeptide repeat-containing protein</fullName>
    </recommendedName>
</protein>
<gene>
    <name evidence="3" type="ORF">IEQ34_004340</name>
</gene>
<feature type="repeat" description="PPR" evidence="2">
    <location>
        <begin position="260"/>
        <end position="294"/>
    </location>
</feature>
<sequence>MPLSPSDAGGGTTPGWQRCMYFIQRCSNERQLHIIHALFLTHGFHRHTVAISRLILAACSIRSSTGLLYASLILRHSPAPPNSFIYNSLIHAHARGPEPHRALHYFSLMLRSPELFSAPDHHSFPFALAACVAVPDFAFGTQVHAVVIKNSLAATDHYVQTAALRLYAQSQDDLCQVRKLFDEIPQRDAVHVDVLMNGYLRRGFPFEALGVFKEMLVGGLIPDKHAITTALTACSQAGDLKEGAWIHMYLLDKQPGLSEDAFICSSLISMYAKCGCIEEAVKVFDSASERNSFMWAAMIGGFAVHGFANDAICCLRRMKDEDGVQPDGIVILSVMAACAHAGLVEEGLRLLAEMTKRYDVVPEHEHYSCAVNMLCRVGRLADALELIRRMPMRPLASVWGSLLTGCRIHNNVELAELAVAELQSITGNGEDDQGVFVQMSNIYLNSNKLEDAQRIRKLIGRRGIKKTPACSSIEVDGEVSSFVAGDPLHPRLPDIWSILDIFRDHAGNEFVFESGNFEVGDMSFG</sequence>
<evidence type="ECO:0000313" key="3">
    <source>
        <dbReference type="EMBL" id="KAH0467102.1"/>
    </source>
</evidence>
<dbReference type="PANTHER" id="PTHR47926">
    <property type="entry name" value="PENTATRICOPEPTIDE REPEAT-CONTAINING PROTEIN"/>
    <property type="match status" value="1"/>
</dbReference>
<dbReference type="AlphaFoldDB" id="A0AAV7HGV4"/>
<proteinExistence type="predicted"/>
<name>A0AAV7HGV4_DENCH</name>
<dbReference type="InterPro" id="IPR046960">
    <property type="entry name" value="PPR_At4g14850-like_plant"/>
</dbReference>
<dbReference type="InterPro" id="IPR011990">
    <property type="entry name" value="TPR-like_helical_dom_sf"/>
</dbReference>
<evidence type="ECO:0000256" key="1">
    <source>
        <dbReference type="ARBA" id="ARBA00022737"/>
    </source>
</evidence>
<dbReference type="Gene3D" id="1.25.40.10">
    <property type="entry name" value="Tetratricopeptide repeat domain"/>
    <property type="match status" value="2"/>
</dbReference>
<dbReference type="Pfam" id="PF01535">
    <property type="entry name" value="PPR"/>
    <property type="match status" value="6"/>
</dbReference>